<keyword evidence="2" id="KW-1185">Reference proteome</keyword>
<dbReference type="EMBL" id="JTDV01000014">
    <property type="protein sequence ID" value="KJD31522.1"/>
    <property type="molecule type" value="Genomic_DNA"/>
</dbReference>
<sequence length="246" mass="28832">MNLPKLKNHPFSVNALFKKSIVLTFAFPQEQIKSLIPECLTLDTFDNKWAFIAVAMVETEHLRPKAFPKLLGNNFFLIGYRVFVRYTNAKGKNLRGLYILKSETNKRKMAFFGNIFTHYNYTSTDIKVTKNSLETIISSAKSRFSLSYLNRKNNIQLPETSPFKNWKEARRFAGPLPFTFTYNSVKKEVLIIEGVRNNWKPSPIKIQNFKFKYLDELDFKHPQLANAFIVENIPYTWKKGKLELWK</sequence>
<evidence type="ECO:0008006" key="3">
    <source>
        <dbReference type="Google" id="ProtNLM"/>
    </source>
</evidence>
<dbReference type="AlphaFoldDB" id="A0A0D7W0Z3"/>
<dbReference type="Pfam" id="PF09844">
    <property type="entry name" value="DUF2071"/>
    <property type="match status" value="1"/>
</dbReference>
<evidence type="ECO:0000313" key="1">
    <source>
        <dbReference type="EMBL" id="KJD31522.1"/>
    </source>
</evidence>
<protein>
    <recommendedName>
        <fullName evidence="3">DUF2071 domain-containing protein</fullName>
    </recommendedName>
</protein>
<dbReference type="InterPro" id="IPR018644">
    <property type="entry name" value="DUF2071"/>
</dbReference>
<reference evidence="1 2" key="1">
    <citation type="journal article" date="2015" name="Antonie Van Leeuwenhoek">
        <title>Tamlana nanhaiensis sp. nov., isolated from surface seawater collected from the South China Sea.</title>
        <authorList>
            <person name="Liu X."/>
            <person name="Lai Q."/>
            <person name="Du Y."/>
            <person name="Li G."/>
            <person name="Sun F."/>
            <person name="Shao Z."/>
        </authorList>
    </citation>
    <scope>NUCLEOTIDE SEQUENCE [LARGE SCALE GENOMIC DNA]</scope>
    <source>
        <strain evidence="1 2">FHC16</strain>
    </source>
</reference>
<evidence type="ECO:0000313" key="2">
    <source>
        <dbReference type="Proteomes" id="UP000032361"/>
    </source>
</evidence>
<name>A0A0D7W0Z3_9FLAO</name>
<dbReference type="Proteomes" id="UP000032361">
    <property type="component" value="Unassembled WGS sequence"/>
</dbReference>
<proteinExistence type="predicted"/>
<dbReference type="STRING" id="1382798.PK35_14005"/>
<gene>
    <name evidence="1" type="ORF">PK35_14005</name>
</gene>
<dbReference type="OrthoDB" id="5492672at2"/>
<dbReference type="RefSeq" id="WP_044627195.1">
    <property type="nucleotide sequence ID" value="NZ_JTDV01000014.1"/>
</dbReference>
<organism evidence="1 2">
    <name type="scientific">Neotamlana nanhaiensis</name>
    <dbReference type="NCBI Taxonomy" id="1382798"/>
    <lineage>
        <taxon>Bacteria</taxon>
        <taxon>Pseudomonadati</taxon>
        <taxon>Bacteroidota</taxon>
        <taxon>Flavobacteriia</taxon>
        <taxon>Flavobacteriales</taxon>
        <taxon>Flavobacteriaceae</taxon>
        <taxon>Neotamlana</taxon>
    </lineage>
</organism>
<accession>A0A0D7W0Z3</accession>
<comment type="caution">
    <text evidence="1">The sequence shown here is derived from an EMBL/GenBank/DDBJ whole genome shotgun (WGS) entry which is preliminary data.</text>
</comment>
<dbReference type="PATRIC" id="fig|1382798.3.peg.1364"/>